<name>A0AA88XD02_9ASTE</name>
<sequence>MDIFVKGKDKVSPIISEIKIPNQSQDLEDDRGQTLHEPATIRIALTTALARNWDICQLDVKNAFLHGHLTEPVFMEQPPGFQDPYKPRNVCKLNRALYGLRQAPRALFDHFSTFLLTTGFFCSTSDSSLFVHRSSRGTILLLLYVDDIILTGDNSKLLGQIIAQLHHEFAMKDLGYLHYFLGIEIGQDVLIHDDQQLVFAPFWEATAFLGVLRSKP</sequence>
<keyword evidence="3" id="KW-1185">Reference proteome</keyword>
<reference evidence="2" key="1">
    <citation type="submission" date="2022-12" db="EMBL/GenBank/DDBJ databases">
        <title>Draft genome assemblies for two species of Escallonia (Escalloniales).</title>
        <authorList>
            <person name="Chanderbali A."/>
            <person name="Dervinis C."/>
            <person name="Anghel I."/>
            <person name="Soltis D."/>
            <person name="Soltis P."/>
            <person name="Zapata F."/>
        </authorList>
    </citation>
    <scope>NUCLEOTIDE SEQUENCE</scope>
    <source>
        <strain evidence="2">UCBG64.0493</strain>
        <tissue evidence="2">Leaf</tissue>
    </source>
</reference>
<dbReference type="EMBL" id="JAVXUP010000001">
    <property type="protein sequence ID" value="KAK3043886.1"/>
    <property type="molecule type" value="Genomic_DNA"/>
</dbReference>
<feature type="domain" description="Reverse transcriptase Ty1/copia-type" evidence="1">
    <location>
        <begin position="40"/>
        <end position="191"/>
    </location>
</feature>
<dbReference type="InterPro" id="IPR013103">
    <property type="entry name" value="RVT_2"/>
</dbReference>
<protein>
    <recommendedName>
        <fullName evidence="1">Reverse transcriptase Ty1/copia-type domain-containing protein</fullName>
    </recommendedName>
</protein>
<gene>
    <name evidence="2" type="ORF">RJ639_000585</name>
</gene>
<dbReference type="InterPro" id="IPR043502">
    <property type="entry name" value="DNA/RNA_pol_sf"/>
</dbReference>
<evidence type="ECO:0000259" key="1">
    <source>
        <dbReference type="Pfam" id="PF07727"/>
    </source>
</evidence>
<dbReference type="Pfam" id="PF07727">
    <property type="entry name" value="RVT_2"/>
    <property type="match status" value="1"/>
</dbReference>
<evidence type="ECO:0000313" key="3">
    <source>
        <dbReference type="Proteomes" id="UP001188597"/>
    </source>
</evidence>
<comment type="caution">
    <text evidence="2">The sequence shown here is derived from an EMBL/GenBank/DDBJ whole genome shotgun (WGS) entry which is preliminary data.</text>
</comment>
<accession>A0AA88XD02</accession>
<dbReference type="SUPFAM" id="SSF56672">
    <property type="entry name" value="DNA/RNA polymerases"/>
    <property type="match status" value="1"/>
</dbReference>
<dbReference type="AlphaFoldDB" id="A0AA88XD02"/>
<evidence type="ECO:0000313" key="2">
    <source>
        <dbReference type="EMBL" id="KAK3043886.1"/>
    </source>
</evidence>
<dbReference type="Proteomes" id="UP001188597">
    <property type="component" value="Unassembled WGS sequence"/>
</dbReference>
<proteinExistence type="predicted"/>
<organism evidence="2 3">
    <name type="scientific">Escallonia herrerae</name>
    <dbReference type="NCBI Taxonomy" id="1293975"/>
    <lineage>
        <taxon>Eukaryota</taxon>
        <taxon>Viridiplantae</taxon>
        <taxon>Streptophyta</taxon>
        <taxon>Embryophyta</taxon>
        <taxon>Tracheophyta</taxon>
        <taxon>Spermatophyta</taxon>
        <taxon>Magnoliopsida</taxon>
        <taxon>eudicotyledons</taxon>
        <taxon>Gunneridae</taxon>
        <taxon>Pentapetalae</taxon>
        <taxon>asterids</taxon>
        <taxon>campanulids</taxon>
        <taxon>Escalloniales</taxon>
        <taxon>Escalloniaceae</taxon>
        <taxon>Escallonia</taxon>
    </lineage>
</organism>